<reference evidence="1" key="1">
    <citation type="submission" date="2013-11" db="EMBL/GenBank/DDBJ databases">
        <title>The Genome Sequence of Phytophthora parasitica CHvinca01.</title>
        <authorList>
            <consortium name="The Broad Institute Genomics Platform"/>
            <person name="Russ C."/>
            <person name="Tyler B."/>
            <person name="Panabieres F."/>
            <person name="Shan W."/>
            <person name="Tripathy S."/>
            <person name="Grunwald N."/>
            <person name="Machado M."/>
            <person name="Johnson C.S."/>
            <person name="Arredondo F."/>
            <person name="Hong C."/>
            <person name="Coffey M."/>
            <person name="Young S.K."/>
            <person name="Zeng Q."/>
            <person name="Gargeya S."/>
            <person name="Fitzgerald M."/>
            <person name="Abouelleil A."/>
            <person name="Alvarado L."/>
            <person name="Chapman S.B."/>
            <person name="Gainer-Dewar J."/>
            <person name="Goldberg J."/>
            <person name="Griggs A."/>
            <person name="Gujja S."/>
            <person name="Hansen M."/>
            <person name="Howarth C."/>
            <person name="Imamovic A."/>
            <person name="Ireland A."/>
            <person name="Larimer J."/>
            <person name="McCowan C."/>
            <person name="Murphy C."/>
            <person name="Pearson M."/>
            <person name="Poon T.W."/>
            <person name="Priest M."/>
            <person name="Roberts A."/>
            <person name="Saif S."/>
            <person name="Shea T."/>
            <person name="Sykes S."/>
            <person name="Wortman J."/>
            <person name="Nusbaum C."/>
            <person name="Birren B."/>
        </authorList>
    </citation>
    <scope>NUCLEOTIDE SEQUENCE [LARGE SCALE GENOMIC DNA]</scope>
    <source>
        <strain evidence="1">CHvinca01</strain>
    </source>
</reference>
<organism evidence="1">
    <name type="scientific">Phytophthora nicotianae</name>
    <name type="common">Potato buckeye rot agent</name>
    <name type="synonym">Phytophthora parasitica</name>
    <dbReference type="NCBI Taxonomy" id="4792"/>
    <lineage>
        <taxon>Eukaryota</taxon>
        <taxon>Sar</taxon>
        <taxon>Stramenopiles</taxon>
        <taxon>Oomycota</taxon>
        <taxon>Peronosporomycetes</taxon>
        <taxon>Peronosporales</taxon>
        <taxon>Peronosporaceae</taxon>
        <taxon>Phytophthora</taxon>
    </lineage>
</organism>
<dbReference type="Proteomes" id="UP000054423">
    <property type="component" value="Unassembled WGS sequence"/>
</dbReference>
<proteinExistence type="predicted"/>
<name>W2KFE0_PHYNI</name>
<evidence type="ECO:0000313" key="1">
    <source>
        <dbReference type="EMBL" id="ETL83961.1"/>
    </source>
</evidence>
<dbReference type="AlphaFoldDB" id="W2KFE0"/>
<accession>W2KFE0</accession>
<feature type="non-terminal residue" evidence="1">
    <location>
        <position position="51"/>
    </location>
</feature>
<sequence>MGVPVSTSLLQSSNQMEESTSLLKILTNTGGFTATMVQPLKEFKTLLLCNK</sequence>
<gene>
    <name evidence="1" type="ORF">L917_16161</name>
</gene>
<dbReference type="EMBL" id="KI681934">
    <property type="protein sequence ID" value="ETL83961.1"/>
    <property type="molecule type" value="Genomic_DNA"/>
</dbReference>
<protein>
    <submittedName>
        <fullName evidence="1">Uncharacterized protein</fullName>
    </submittedName>
</protein>